<gene>
    <name evidence="1" type="ORF">TCLT_LOCUS3450</name>
</gene>
<dbReference type="Proteomes" id="UP000276776">
    <property type="component" value="Unassembled WGS sequence"/>
</dbReference>
<organism evidence="3">
    <name type="scientific">Thelazia callipaeda</name>
    <name type="common">Oriental eyeworm</name>
    <name type="synonym">Parasitic nematode</name>
    <dbReference type="NCBI Taxonomy" id="103827"/>
    <lineage>
        <taxon>Eukaryota</taxon>
        <taxon>Metazoa</taxon>
        <taxon>Ecdysozoa</taxon>
        <taxon>Nematoda</taxon>
        <taxon>Chromadorea</taxon>
        <taxon>Rhabditida</taxon>
        <taxon>Spirurina</taxon>
        <taxon>Spiruromorpha</taxon>
        <taxon>Thelazioidea</taxon>
        <taxon>Thelaziidae</taxon>
        <taxon>Thelazia</taxon>
    </lineage>
</organism>
<proteinExistence type="predicted"/>
<evidence type="ECO:0000313" key="1">
    <source>
        <dbReference type="EMBL" id="VDM99926.1"/>
    </source>
</evidence>
<protein>
    <submittedName>
        <fullName evidence="1 3">Uncharacterized protein</fullName>
    </submittedName>
</protein>
<name>A0A0N5CT99_THECL</name>
<reference evidence="3" key="1">
    <citation type="submission" date="2017-02" db="UniProtKB">
        <authorList>
            <consortium name="WormBaseParasite"/>
        </authorList>
    </citation>
    <scope>IDENTIFICATION</scope>
</reference>
<evidence type="ECO:0000313" key="2">
    <source>
        <dbReference type="Proteomes" id="UP000276776"/>
    </source>
</evidence>
<accession>A0A0N5CT99</accession>
<dbReference type="AlphaFoldDB" id="A0A0N5CT99"/>
<evidence type="ECO:0000313" key="3">
    <source>
        <dbReference type="WBParaSite" id="TCLT_0000345701-mRNA-1"/>
    </source>
</evidence>
<reference evidence="1 2" key="2">
    <citation type="submission" date="2018-11" db="EMBL/GenBank/DDBJ databases">
        <authorList>
            <consortium name="Pathogen Informatics"/>
        </authorList>
    </citation>
    <scope>NUCLEOTIDE SEQUENCE [LARGE SCALE GENOMIC DNA]</scope>
</reference>
<sequence>MIKKCMRLTISALVVRRELAVEVMRFGRERRRQLLHIIYSLILLSLA</sequence>
<keyword evidence="2" id="KW-1185">Reference proteome</keyword>
<dbReference type="WBParaSite" id="TCLT_0000345701-mRNA-1">
    <property type="protein sequence ID" value="TCLT_0000345701-mRNA-1"/>
    <property type="gene ID" value="TCLT_0000345701"/>
</dbReference>
<dbReference type="EMBL" id="UYYF01001504">
    <property type="protein sequence ID" value="VDM99926.1"/>
    <property type="molecule type" value="Genomic_DNA"/>
</dbReference>